<dbReference type="EMBL" id="JADRCR010000001">
    <property type="protein sequence ID" value="MBK5142337.1"/>
    <property type="molecule type" value="Genomic_DNA"/>
</dbReference>
<keyword evidence="2" id="KW-1185">Reference proteome</keyword>
<gene>
    <name evidence="1" type="ORF">I2494_01130</name>
</gene>
<evidence type="ECO:0000313" key="2">
    <source>
        <dbReference type="Proteomes" id="UP001296921"/>
    </source>
</evidence>
<comment type="caution">
    <text evidence="1">The sequence shown here is derived from an EMBL/GenBank/DDBJ whole genome shotgun (WGS) entry which is preliminary data.</text>
</comment>
<proteinExistence type="predicted"/>
<dbReference type="RefSeq" id="WP_218465794.1">
    <property type="nucleotide sequence ID" value="NZ_JADRCR010000001.1"/>
</dbReference>
<dbReference type="Proteomes" id="UP001296921">
    <property type="component" value="Unassembled WGS sequence"/>
</dbReference>
<name>A0ABS1IKV2_9GAMM</name>
<accession>A0ABS1IKV2</accession>
<sequence>MYTSTLPTMMRRSVFLTIYSILEFNTSKFCKGKIDAIQFPLKIDELNGRGMKRCIIFLEKILKLKNSETINRLNTMGIIRNFCIHNNGIIEKENKTKVSQLIKLSKGSLIIQDDTLVFNEGSIEFFIDIIRQFFNEIESTLNN</sequence>
<organism evidence="1 2">
    <name type="scientific">Limnobaculum allomyrinae</name>
    <dbReference type="NCBI Taxonomy" id="2791986"/>
    <lineage>
        <taxon>Bacteria</taxon>
        <taxon>Pseudomonadati</taxon>
        <taxon>Pseudomonadota</taxon>
        <taxon>Gammaproteobacteria</taxon>
        <taxon>Enterobacterales</taxon>
        <taxon>Budviciaceae</taxon>
        <taxon>Limnobaculum</taxon>
    </lineage>
</organism>
<reference evidence="1 2" key="1">
    <citation type="submission" date="2020-11" db="EMBL/GenBank/DDBJ databases">
        <title>Insectihabitans protaetiae gen. nov. sp. nov. and Insectihabitans allomyrinae sp. nov., isolated from larvae of Protaetia brevitarsis seulensis and Allomyrina dichotoma, respectively.</title>
        <authorList>
            <person name="Lee S.D."/>
            <person name="Byeon Y.-S."/>
            <person name="Kim S.-M."/>
            <person name="Yang H.L."/>
            <person name="Kim I.S."/>
        </authorList>
    </citation>
    <scope>NUCLEOTIDE SEQUENCE [LARGE SCALE GENOMIC DNA]</scope>
    <source>
        <strain evidence="1 2">BWR-B9</strain>
    </source>
</reference>
<evidence type="ECO:0000313" key="1">
    <source>
        <dbReference type="EMBL" id="MBK5142337.1"/>
    </source>
</evidence>
<protein>
    <submittedName>
        <fullName evidence="1">Uncharacterized protein</fullName>
    </submittedName>
</protein>